<proteinExistence type="predicted"/>
<dbReference type="AlphaFoldDB" id="A0AAV9N682"/>
<dbReference type="GeneID" id="89973679"/>
<dbReference type="Proteomes" id="UP001358417">
    <property type="component" value="Unassembled WGS sequence"/>
</dbReference>
<evidence type="ECO:0000313" key="3">
    <source>
        <dbReference type="Proteomes" id="UP001358417"/>
    </source>
</evidence>
<feature type="compositionally biased region" description="Basic and acidic residues" evidence="1">
    <location>
        <begin position="38"/>
        <end position="61"/>
    </location>
</feature>
<name>A0AAV9N682_9EURO</name>
<feature type="region of interest" description="Disordered" evidence="1">
    <location>
        <begin position="1"/>
        <end position="118"/>
    </location>
</feature>
<dbReference type="RefSeq" id="XP_064704284.1">
    <property type="nucleotide sequence ID" value="XM_064849070.1"/>
</dbReference>
<evidence type="ECO:0000313" key="2">
    <source>
        <dbReference type="EMBL" id="KAK5049079.1"/>
    </source>
</evidence>
<feature type="compositionally biased region" description="Basic and acidic residues" evidence="1">
    <location>
        <begin position="12"/>
        <end position="24"/>
    </location>
</feature>
<feature type="compositionally biased region" description="Low complexity" evidence="1">
    <location>
        <begin position="91"/>
        <end position="100"/>
    </location>
</feature>
<accession>A0AAV9N682</accession>
<gene>
    <name evidence="2" type="ORF">LTR84_005502</name>
</gene>
<sequence length="294" mass="31991">MPTTTRSKSKQTRLDDFVDEDKASLAKSSATAKASKAKVKDETSSPRKQKVDSKSQEKEATKPLAARKRKQPDGEDSSKNPAPKASPPPKKTQQQKISTSGDVTSPPELASEEGDKDNPVLINRAPVLHLWGACVAHCLHPSLAWPTCLAIGSQISTLCAISKGRSIGAIEPADPDKKAQKDEKKRKTADSADQEFDVMGFPMHVKNGELVVQGEAKKGNEGLLVGKFGNEQDYEKAKNAMTDALQGWKGKGDLLDKKAFGMYERFRPSVKSGQRGWGRKGELTVKQIREVVRG</sequence>
<protein>
    <submittedName>
        <fullName evidence="2">Uncharacterized protein</fullName>
    </submittedName>
</protein>
<dbReference type="EMBL" id="JAVRRD010000020">
    <property type="protein sequence ID" value="KAK5049079.1"/>
    <property type="molecule type" value="Genomic_DNA"/>
</dbReference>
<feature type="compositionally biased region" description="Low complexity" evidence="1">
    <location>
        <begin position="25"/>
        <end position="34"/>
    </location>
</feature>
<evidence type="ECO:0000256" key="1">
    <source>
        <dbReference type="SAM" id="MobiDB-lite"/>
    </source>
</evidence>
<comment type="caution">
    <text evidence="2">The sequence shown here is derived from an EMBL/GenBank/DDBJ whole genome shotgun (WGS) entry which is preliminary data.</text>
</comment>
<feature type="compositionally biased region" description="Basic and acidic residues" evidence="1">
    <location>
        <begin position="174"/>
        <end position="190"/>
    </location>
</feature>
<feature type="region of interest" description="Disordered" evidence="1">
    <location>
        <begin position="169"/>
        <end position="192"/>
    </location>
</feature>
<reference evidence="2 3" key="1">
    <citation type="submission" date="2023-08" db="EMBL/GenBank/DDBJ databases">
        <title>Black Yeasts Isolated from many extreme environments.</title>
        <authorList>
            <person name="Coleine C."/>
            <person name="Stajich J.E."/>
            <person name="Selbmann L."/>
        </authorList>
    </citation>
    <scope>NUCLEOTIDE SEQUENCE [LARGE SCALE GENOMIC DNA]</scope>
    <source>
        <strain evidence="2 3">CCFEE 5792</strain>
    </source>
</reference>
<organism evidence="2 3">
    <name type="scientific">Exophiala bonariae</name>
    <dbReference type="NCBI Taxonomy" id="1690606"/>
    <lineage>
        <taxon>Eukaryota</taxon>
        <taxon>Fungi</taxon>
        <taxon>Dikarya</taxon>
        <taxon>Ascomycota</taxon>
        <taxon>Pezizomycotina</taxon>
        <taxon>Eurotiomycetes</taxon>
        <taxon>Chaetothyriomycetidae</taxon>
        <taxon>Chaetothyriales</taxon>
        <taxon>Herpotrichiellaceae</taxon>
        <taxon>Exophiala</taxon>
    </lineage>
</organism>
<keyword evidence="3" id="KW-1185">Reference proteome</keyword>